<evidence type="ECO:0000256" key="2">
    <source>
        <dbReference type="SAM" id="MobiDB-lite"/>
    </source>
</evidence>
<dbReference type="InterPro" id="IPR008462">
    <property type="entry name" value="CsbD"/>
</dbReference>
<dbReference type="Pfam" id="PF05532">
    <property type="entry name" value="CsbD"/>
    <property type="match status" value="1"/>
</dbReference>
<feature type="region of interest" description="Disordered" evidence="2">
    <location>
        <begin position="1"/>
        <end position="69"/>
    </location>
</feature>
<name>A0ABY6MRY3_9BURK</name>
<evidence type="ECO:0000256" key="1">
    <source>
        <dbReference type="ARBA" id="ARBA00009129"/>
    </source>
</evidence>
<gene>
    <name evidence="4" type="ORF">OMP39_14010</name>
</gene>
<dbReference type="Proteomes" id="UP001163266">
    <property type="component" value="Chromosome"/>
</dbReference>
<feature type="domain" description="CsbD-like" evidence="3">
    <location>
        <begin position="4"/>
        <end position="55"/>
    </location>
</feature>
<sequence length="69" mass="7826">MNRDQIKGRMEQAKGKAKEVTGKVTDDESLEWRGRAQKHAGDMRADYGDAKENIDDALKPDTPPRARDR</sequence>
<dbReference type="SUPFAM" id="SSF69047">
    <property type="entry name" value="Hypothetical protein YjbJ"/>
    <property type="match status" value="1"/>
</dbReference>
<proteinExistence type="inferred from homology"/>
<keyword evidence="5" id="KW-1185">Reference proteome</keyword>
<reference evidence="4" key="1">
    <citation type="submission" date="2022-10" db="EMBL/GenBank/DDBJ databases">
        <title>Complete genome sequence of Schlegelella aquatica LMG 23380.</title>
        <authorList>
            <person name="Musilova J."/>
            <person name="Kourilova X."/>
            <person name="Bezdicek M."/>
            <person name="Hermankova K."/>
            <person name="Obruca S."/>
            <person name="Sedlar K."/>
        </authorList>
    </citation>
    <scope>NUCLEOTIDE SEQUENCE</scope>
    <source>
        <strain evidence="4">LMG 23380</strain>
    </source>
</reference>
<protein>
    <submittedName>
        <fullName evidence="4">CsbD family protein</fullName>
    </submittedName>
</protein>
<evidence type="ECO:0000259" key="3">
    <source>
        <dbReference type="Pfam" id="PF05532"/>
    </source>
</evidence>
<organism evidence="4 5">
    <name type="scientific">Caldimonas aquatica</name>
    <dbReference type="NCBI Taxonomy" id="376175"/>
    <lineage>
        <taxon>Bacteria</taxon>
        <taxon>Pseudomonadati</taxon>
        <taxon>Pseudomonadota</taxon>
        <taxon>Betaproteobacteria</taxon>
        <taxon>Burkholderiales</taxon>
        <taxon>Sphaerotilaceae</taxon>
        <taxon>Caldimonas</taxon>
    </lineage>
</organism>
<dbReference type="RefSeq" id="WP_264892385.1">
    <property type="nucleotide sequence ID" value="NZ_CP110257.1"/>
</dbReference>
<dbReference type="EMBL" id="CP110257">
    <property type="protein sequence ID" value="UZD54757.1"/>
    <property type="molecule type" value="Genomic_DNA"/>
</dbReference>
<evidence type="ECO:0000313" key="5">
    <source>
        <dbReference type="Proteomes" id="UP001163266"/>
    </source>
</evidence>
<comment type="similarity">
    <text evidence="1">Belongs to the UPF0337 (CsbD) family.</text>
</comment>
<accession>A0ABY6MRY3</accession>
<evidence type="ECO:0000313" key="4">
    <source>
        <dbReference type="EMBL" id="UZD54757.1"/>
    </source>
</evidence>
<dbReference type="Gene3D" id="1.10.1470.10">
    <property type="entry name" value="YjbJ"/>
    <property type="match status" value="1"/>
</dbReference>
<dbReference type="InterPro" id="IPR036629">
    <property type="entry name" value="YjbJ_sf"/>
</dbReference>